<evidence type="ECO:0000256" key="7">
    <source>
        <dbReference type="ARBA" id="ARBA00022982"/>
    </source>
</evidence>
<comment type="caution">
    <text evidence="15">The sequence shown here is derived from an EMBL/GenBank/DDBJ whole genome shotgun (WGS) entry which is preliminary data.</text>
</comment>
<sequence>MDSYELNKIAGAVLFSGVCLVALNITAGLIFSPEKPEQPGYVIAVAGAPETPKAGEAPAAEQSIATLLATASAERGEAAARKCASCHTFDKGGANKVGPNLWGVVGRARASHAGFNYSGAMTAKGGEWSIEELNAFIASPKSAVPGTTMAFAGVPKGSERADIIAYLNKQSDAPAPLPSTTGAASPGQPPTEPAAQPAQPQPGNAGAQPNAPPEAAPPRQ</sequence>
<keyword evidence="2" id="KW-0813">Transport</keyword>
<dbReference type="PANTHER" id="PTHR11961">
    <property type="entry name" value="CYTOCHROME C"/>
    <property type="match status" value="1"/>
</dbReference>
<evidence type="ECO:0000256" key="11">
    <source>
        <dbReference type="PROSITE-ProRule" id="PRU00433"/>
    </source>
</evidence>
<evidence type="ECO:0000256" key="3">
    <source>
        <dbReference type="ARBA" id="ARBA00022475"/>
    </source>
</evidence>
<dbReference type="Proteomes" id="UP000289200">
    <property type="component" value="Unassembled WGS sequence"/>
</dbReference>
<keyword evidence="7" id="KW-0249">Electron transport</keyword>
<gene>
    <name evidence="15" type="primary">cycM</name>
    <name evidence="15" type="ORF">RHODGE_RHODGE_03267</name>
</gene>
<dbReference type="SUPFAM" id="SSF46626">
    <property type="entry name" value="Cytochrome c"/>
    <property type="match status" value="1"/>
</dbReference>
<keyword evidence="4 11" id="KW-0349">Heme</keyword>
<evidence type="ECO:0000256" key="2">
    <source>
        <dbReference type="ARBA" id="ARBA00022448"/>
    </source>
</evidence>
<feature type="compositionally biased region" description="Low complexity" evidence="12">
    <location>
        <begin position="193"/>
        <end position="209"/>
    </location>
</feature>
<evidence type="ECO:0000256" key="6">
    <source>
        <dbReference type="ARBA" id="ARBA00022723"/>
    </source>
</evidence>
<comment type="subcellular location">
    <subcellularLocation>
        <location evidence="1">Cell membrane</location>
        <topology evidence="1">Single-pass membrane protein</topology>
    </subcellularLocation>
</comment>
<dbReference type="Pfam" id="PF00034">
    <property type="entry name" value="Cytochrom_C"/>
    <property type="match status" value="1"/>
</dbReference>
<feature type="region of interest" description="Disordered" evidence="12">
    <location>
        <begin position="170"/>
        <end position="220"/>
    </location>
</feature>
<dbReference type="FunFam" id="1.10.760.10:FF:000026">
    <property type="entry name" value="Cytochrome C, membrane-bound"/>
    <property type="match status" value="1"/>
</dbReference>
<dbReference type="AlphaFoldDB" id="A0A447CXK4"/>
<name>A0A447CXK4_9BRAD</name>
<keyword evidence="5 13" id="KW-0812">Transmembrane</keyword>
<dbReference type="InterPro" id="IPR009056">
    <property type="entry name" value="Cyt_c-like_dom"/>
</dbReference>
<dbReference type="Gene3D" id="1.10.760.10">
    <property type="entry name" value="Cytochrome c-like domain"/>
    <property type="match status" value="1"/>
</dbReference>
<accession>A0A447CXK4</accession>
<keyword evidence="6 11" id="KW-0479">Metal-binding</keyword>
<evidence type="ECO:0000313" key="15">
    <source>
        <dbReference type="EMBL" id="VCU10081.1"/>
    </source>
</evidence>
<keyword evidence="3" id="KW-1003">Cell membrane</keyword>
<reference evidence="16" key="1">
    <citation type="submission" date="2018-10" db="EMBL/GenBank/DDBJ databases">
        <authorList>
            <person name="Peiro R."/>
            <person name="Begona"/>
            <person name="Cbmso G."/>
            <person name="Lopez M."/>
            <person name="Gonzalez S."/>
            <person name="Sacristan E."/>
            <person name="Castillo E."/>
        </authorList>
    </citation>
    <scope>NUCLEOTIDE SEQUENCE [LARGE SCALE GENOMIC DNA]</scope>
</reference>
<keyword evidence="10 13" id="KW-0472">Membrane</keyword>
<keyword evidence="9 11" id="KW-0408">Iron</keyword>
<protein>
    <submittedName>
        <fullName evidence="15">Cytochrome c-552</fullName>
    </submittedName>
</protein>
<dbReference type="EMBL" id="UWOC01000160">
    <property type="protein sequence ID" value="VCU10081.1"/>
    <property type="molecule type" value="Genomic_DNA"/>
</dbReference>
<feature type="compositionally biased region" description="Pro residues" evidence="12">
    <location>
        <begin position="210"/>
        <end position="220"/>
    </location>
</feature>
<dbReference type="GO" id="GO:0005886">
    <property type="term" value="C:plasma membrane"/>
    <property type="evidence" value="ECO:0007669"/>
    <property type="project" value="UniProtKB-SubCell"/>
</dbReference>
<dbReference type="InterPro" id="IPR002327">
    <property type="entry name" value="Cyt_c_1A/1B"/>
</dbReference>
<dbReference type="GO" id="GO:0046872">
    <property type="term" value="F:metal ion binding"/>
    <property type="evidence" value="ECO:0007669"/>
    <property type="project" value="UniProtKB-KW"/>
</dbReference>
<evidence type="ECO:0000256" key="13">
    <source>
        <dbReference type="SAM" id="Phobius"/>
    </source>
</evidence>
<evidence type="ECO:0000313" key="16">
    <source>
        <dbReference type="Proteomes" id="UP000289200"/>
    </source>
</evidence>
<evidence type="ECO:0000256" key="9">
    <source>
        <dbReference type="ARBA" id="ARBA00023004"/>
    </source>
</evidence>
<evidence type="ECO:0000256" key="5">
    <source>
        <dbReference type="ARBA" id="ARBA00022692"/>
    </source>
</evidence>
<evidence type="ECO:0000256" key="12">
    <source>
        <dbReference type="SAM" id="MobiDB-lite"/>
    </source>
</evidence>
<organism evidence="15 16">
    <name type="scientific">Rhodoplanes serenus</name>
    <dbReference type="NCBI Taxonomy" id="200615"/>
    <lineage>
        <taxon>Bacteria</taxon>
        <taxon>Pseudomonadati</taxon>
        <taxon>Pseudomonadota</taxon>
        <taxon>Alphaproteobacteria</taxon>
        <taxon>Hyphomicrobiales</taxon>
        <taxon>Nitrobacteraceae</taxon>
        <taxon>Rhodoplanes</taxon>
    </lineage>
</organism>
<proteinExistence type="predicted"/>
<dbReference type="InterPro" id="IPR036909">
    <property type="entry name" value="Cyt_c-like_dom_sf"/>
</dbReference>
<dbReference type="GO" id="GO:0009055">
    <property type="term" value="F:electron transfer activity"/>
    <property type="evidence" value="ECO:0007669"/>
    <property type="project" value="InterPro"/>
</dbReference>
<dbReference type="GO" id="GO:0020037">
    <property type="term" value="F:heme binding"/>
    <property type="evidence" value="ECO:0007669"/>
    <property type="project" value="InterPro"/>
</dbReference>
<keyword evidence="8 13" id="KW-1133">Transmembrane helix</keyword>
<feature type="transmembrane region" description="Helical" evidence="13">
    <location>
        <begin position="12"/>
        <end position="31"/>
    </location>
</feature>
<evidence type="ECO:0000256" key="4">
    <source>
        <dbReference type="ARBA" id="ARBA00022617"/>
    </source>
</evidence>
<evidence type="ECO:0000256" key="8">
    <source>
        <dbReference type="ARBA" id="ARBA00022989"/>
    </source>
</evidence>
<dbReference type="PROSITE" id="PS51007">
    <property type="entry name" value="CYTC"/>
    <property type="match status" value="1"/>
</dbReference>
<evidence type="ECO:0000256" key="1">
    <source>
        <dbReference type="ARBA" id="ARBA00004162"/>
    </source>
</evidence>
<evidence type="ECO:0000259" key="14">
    <source>
        <dbReference type="PROSITE" id="PS51007"/>
    </source>
</evidence>
<evidence type="ECO:0000256" key="10">
    <source>
        <dbReference type="ARBA" id="ARBA00023136"/>
    </source>
</evidence>
<feature type="domain" description="Cytochrome c" evidence="14">
    <location>
        <begin position="71"/>
        <end position="171"/>
    </location>
</feature>
<dbReference type="PRINTS" id="PR00604">
    <property type="entry name" value="CYTCHRMECIAB"/>
</dbReference>
<keyword evidence="16" id="KW-1185">Reference proteome</keyword>
<dbReference type="OrthoDB" id="9805828at2"/>